<comment type="caution">
    <text evidence="1">The sequence shown here is derived from an EMBL/GenBank/DDBJ whole genome shotgun (WGS) entry which is preliminary data.</text>
</comment>
<dbReference type="Proteomes" id="UP001172386">
    <property type="component" value="Unassembled WGS sequence"/>
</dbReference>
<organism evidence="1 2">
    <name type="scientific">Neophaeococcomyces mojaviensis</name>
    <dbReference type="NCBI Taxonomy" id="3383035"/>
    <lineage>
        <taxon>Eukaryota</taxon>
        <taxon>Fungi</taxon>
        <taxon>Dikarya</taxon>
        <taxon>Ascomycota</taxon>
        <taxon>Pezizomycotina</taxon>
        <taxon>Eurotiomycetes</taxon>
        <taxon>Chaetothyriomycetidae</taxon>
        <taxon>Chaetothyriales</taxon>
        <taxon>Chaetothyriales incertae sedis</taxon>
        <taxon>Neophaeococcomyces</taxon>
    </lineage>
</organism>
<evidence type="ECO:0000313" key="1">
    <source>
        <dbReference type="EMBL" id="KAJ9663073.1"/>
    </source>
</evidence>
<keyword evidence="2" id="KW-1185">Reference proteome</keyword>
<reference evidence="1" key="1">
    <citation type="submission" date="2022-10" db="EMBL/GenBank/DDBJ databases">
        <title>Culturing micro-colonial fungi from biological soil crusts in the Mojave desert and describing Neophaeococcomyces mojavensis, and introducing the new genera and species Taxawa tesnikishii.</title>
        <authorList>
            <person name="Kurbessoian T."/>
            <person name="Stajich J.E."/>
        </authorList>
    </citation>
    <scope>NUCLEOTIDE SEQUENCE</scope>
    <source>
        <strain evidence="1">JES_112</strain>
    </source>
</reference>
<name>A0ACC3AI91_9EURO</name>
<gene>
    <name evidence="1" type="ORF">H2198_001065</name>
</gene>
<proteinExistence type="predicted"/>
<sequence length="337" mass="38866">MAERNGAINRPVYVIDSPRTCSQVFGKLWMAHPKLEHIFMSMMGPSIYGPESLWRGRKSSDNTVESYTKLTETANASELRMFSPTTYEEGAKYIEQSAKEILEKSKIPWIKDHSMCIVPPAVTENWLNETPQPESLQQNPTTFSTQFLDNITPIFLVRHPALSIVSFYRKQTDILRNAAEDESFRILTSLEWTRLVFDSYLRRRGLPVHTSPDISEFPKEQLPLLIESIDVIYNTQAVAEKVCDYVGIDKDGVQYKWDPTPEEQWPPSALARAFFQDMLKSSGIRRAQKPAETHIDLDELTAEWSVEFDEKTAKTLRALVEKELPTYEYLKKFKFLV</sequence>
<accession>A0ACC3AI91</accession>
<evidence type="ECO:0000313" key="2">
    <source>
        <dbReference type="Proteomes" id="UP001172386"/>
    </source>
</evidence>
<dbReference type="EMBL" id="JAPDRQ010000011">
    <property type="protein sequence ID" value="KAJ9663073.1"/>
    <property type="molecule type" value="Genomic_DNA"/>
</dbReference>
<protein>
    <submittedName>
        <fullName evidence="1">Uncharacterized protein</fullName>
    </submittedName>
</protein>